<proteinExistence type="predicted"/>
<dbReference type="OrthoDB" id="3258358at2759"/>
<keyword evidence="2" id="KW-1185">Reference proteome</keyword>
<feature type="non-terminal residue" evidence="1">
    <location>
        <position position="177"/>
    </location>
</feature>
<name>A0A165WWR8_9AGAM</name>
<organism evidence="1 2">
    <name type="scientific">Sistotremastrum suecicum HHB10207 ss-3</name>
    <dbReference type="NCBI Taxonomy" id="1314776"/>
    <lineage>
        <taxon>Eukaryota</taxon>
        <taxon>Fungi</taxon>
        <taxon>Dikarya</taxon>
        <taxon>Basidiomycota</taxon>
        <taxon>Agaricomycotina</taxon>
        <taxon>Agaricomycetes</taxon>
        <taxon>Sistotremastrales</taxon>
        <taxon>Sistotremastraceae</taxon>
        <taxon>Sistotremastrum</taxon>
    </lineage>
</organism>
<dbReference type="EMBL" id="KV428522">
    <property type="protein sequence ID" value="KZT31598.1"/>
    <property type="molecule type" value="Genomic_DNA"/>
</dbReference>
<dbReference type="STRING" id="1314776.A0A165WWR8"/>
<evidence type="ECO:0000313" key="2">
    <source>
        <dbReference type="Proteomes" id="UP000076798"/>
    </source>
</evidence>
<accession>A0A165WWR8</accession>
<protein>
    <recommendedName>
        <fullName evidence="3">Retrotransposon gag domain-containing protein</fullName>
    </recommendedName>
</protein>
<reference evidence="1 2" key="1">
    <citation type="journal article" date="2016" name="Mol. Biol. Evol.">
        <title>Comparative Genomics of Early-Diverging Mushroom-Forming Fungi Provides Insights into the Origins of Lignocellulose Decay Capabilities.</title>
        <authorList>
            <person name="Nagy L.G."/>
            <person name="Riley R."/>
            <person name="Tritt A."/>
            <person name="Adam C."/>
            <person name="Daum C."/>
            <person name="Floudas D."/>
            <person name="Sun H."/>
            <person name="Yadav J.S."/>
            <person name="Pangilinan J."/>
            <person name="Larsson K.H."/>
            <person name="Matsuura K."/>
            <person name="Barry K."/>
            <person name="Labutti K."/>
            <person name="Kuo R."/>
            <person name="Ohm R.A."/>
            <person name="Bhattacharya S.S."/>
            <person name="Shirouzu T."/>
            <person name="Yoshinaga Y."/>
            <person name="Martin F.M."/>
            <person name="Grigoriev I.V."/>
            <person name="Hibbett D.S."/>
        </authorList>
    </citation>
    <scope>NUCLEOTIDE SEQUENCE [LARGE SCALE GENOMIC DNA]</scope>
    <source>
        <strain evidence="1 2">HHB10207 ss-3</strain>
    </source>
</reference>
<evidence type="ECO:0008006" key="3">
    <source>
        <dbReference type="Google" id="ProtNLM"/>
    </source>
</evidence>
<dbReference type="AlphaFoldDB" id="A0A165WWR8"/>
<dbReference type="Proteomes" id="UP000076798">
    <property type="component" value="Unassembled WGS sequence"/>
</dbReference>
<gene>
    <name evidence="1" type="ORF">SISSUDRAFT_973852</name>
</gene>
<evidence type="ECO:0000313" key="1">
    <source>
        <dbReference type="EMBL" id="KZT31598.1"/>
    </source>
</evidence>
<sequence length="177" mass="20426">MPPPRTKGAPKFKGSASQLEDFLEEFENCADLAKLDDPARCIAVPKYCAQRSIRGIWERLPTYKAQVWADFKTEIRAQYMQNDPDHLFTIKDLKKLVKDQKGKIINTLSGLSKYNNKFSEIALYLIEKKKLLEADKGEYFIDGLTKIFRGRVLSRLEVRYPAQDPTEPYSFDKVIEA</sequence>